<dbReference type="Gene3D" id="3.80.30.20">
    <property type="entry name" value="tm_1862 like domain"/>
    <property type="match status" value="1"/>
</dbReference>
<dbReference type="EC" id="2.8.4.4" evidence="8"/>
<feature type="domain" description="Radical SAM core" evidence="11">
    <location>
        <begin position="134"/>
        <end position="365"/>
    </location>
</feature>
<evidence type="ECO:0000259" key="10">
    <source>
        <dbReference type="PROSITE" id="PS51449"/>
    </source>
</evidence>
<dbReference type="Proteomes" id="UP000600588">
    <property type="component" value="Unassembled WGS sequence"/>
</dbReference>
<gene>
    <name evidence="8 12" type="primary">rimO</name>
    <name evidence="12" type="ORF">ICJ83_13090</name>
</gene>
<comment type="subcellular location">
    <subcellularLocation>
        <location evidence="8">Cytoplasm</location>
    </subcellularLocation>
</comment>
<dbReference type="InterPro" id="IPR005840">
    <property type="entry name" value="Ribosomal_uS12_MeSTrfase_RimO"/>
</dbReference>
<dbReference type="PROSITE" id="PS51918">
    <property type="entry name" value="RADICAL_SAM"/>
    <property type="match status" value="1"/>
</dbReference>
<dbReference type="Pfam" id="PF04055">
    <property type="entry name" value="Radical_SAM"/>
    <property type="match status" value="1"/>
</dbReference>
<feature type="binding site" evidence="8">
    <location>
        <position position="152"/>
    </location>
    <ligand>
        <name>[4Fe-4S] cluster</name>
        <dbReference type="ChEBI" id="CHEBI:49883"/>
        <label>2</label>
        <note>4Fe-4S-S-AdoMet</note>
    </ligand>
</feature>
<dbReference type="InterPro" id="IPR002792">
    <property type="entry name" value="TRAM_dom"/>
</dbReference>
<dbReference type="Gene3D" id="3.40.50.12160">
    <property type="entry name" value="Methylthiotransferase, N-terminal domain"/>
    <property type="match status" value="1"/>
</dbReference>
<proteinExistence type="inferred from homology"/>
<dbReference type="SFLD" id="SFLDG01082">
    <property type="entry name" value="B12-binding_domain_containing"/>
    <property type="match status" value="1"/>
</dbReference>
<dbReference type="GO" id="GO:0005829">
    <property type="term" value="C:cytosol"/>
    <property type="evidence" value="ECO:0007669"/>
    <property type="project" value="TreeGrafter"/>
</dbReference>
<evidence type="ECO:0000256" key="3">
    <source>
        <dbReference type="ARBA" id="ARBA00022679"/>
    </source>
</evidence>
<dbReference type="Gene3D" id="2.40.50.140">
    <property type="entry name" value="Nucleic acid-binding proteins"/>
    <property type="match status" value="1"/>
</dbReference>
<comment type="similarity">
    <text evidence="8">Belongs to the methylthiotransferase family. RimO subfamily.</text>
</comment>
<keyword evidence="3 8" id="KW-0808">Transferase</keyword>
<evidence type="ECO:0000256" key="2">
    <source>
        <dbReference type="ARBA" id="ARBA00022490"/>
    </source>
</evidence>
<comment type="catalytic activity">
    <reaction evidence="8">
        <text>L-aspartate(89)-[ribosomal protein uS12]-hydrogen + (sulfur carrier)-SH + AH2 + 2 S-adenosyl-L-methionine = 3-methylsulfanyl-L-aspartate(89)-[ribosomal protein uS12]-hydrogen + (sulfur carrier)-H + 5'-deoxyadenosine + L-methionine + A + S-adenosyl-L-homocysteine + 2 H(+)</text>
        <dbReference type="Rhea" id="RHEA:37087"/>
        <dbReference type="Rhea" id="RHEA-COMP:10460"/>
        <dbReference type="Rhea" id="RHEA-COMP:10461"/>
        <dbReference type="Rhea" id="RHEA-COMP:14737"/>
        <dbReference type="Rhea" id="RHEA-COMP:14739"/>
        <dbReference type="ChEBI" id="CHEBI:13193"/>
        <dbReference type="ChEBI" id="CHEBI:15378"/>
        <dbReference type="ChEBI" id="CHEBI:17319"/>
        <dbReference type="ChEBI" id="CHEBI:17499"/>
        <dbReference type="ChEBI" id="CHEBI:29917"/>
        <dbReference type="ChEBI" id="CHEBI:29961"/>
        <dbReference type="ChEBI" id="CHEBI:57844"/>
        <dbReference type="ChEBI" id="CHEBI:57856"/>
        <dbReference type="ChEBI" id="CHEBI:59789"/>
        <dbReference type="ChEBI" id="CHEBI:64428"/>
        <dbReference type="ChEBI" id="CHEBI:73599"/>
        <dbReference type="EC" id="2.8.4.4"/>
    </reaction>
</comment>
<dbReference type="PROSITE" id="PS50926">
    <property type="entry name" value="TRAM"/>
    <property type="match status" value="1"/>
</dbReference>
<dbReference type="PANTHER" id="PTHR43837:SF1">
    <property type="entry name" value="RIBOSOMAL PROTEIN US12 METHYLTHIOTRANSFERASE RIMO"/>
    <property type="match status" value="1"/>
</dbReference>
<keyword evidence="4 8" id="KW-0949">S-adenosyl-L-methionine</keyword>
<dbReference type="PROSITE" id="PS01278">
    <property type="entry name" value="MTTASE_RADICAL"/>
    <property type="match status" value="1"/>
</dbReference>
<dbReference type="PANTHER" id="PTHR43837">
    <property type="entry name" value="RIBOSOMAL PROTEIN S12 METHYLTHIOTRANSFERASE RIMO"/>
    <property type="match status" value="1"/>
</dbReference>
<dbReference type="FunFam" id="3.80.30.20:FF:000001">
    <property type="entry name" value="tRNA-2-methylthio-N(6)-dimethylallyladenosine synthase 2"/>
    <property type="match status" value="1"/>
</dbReference>
<dbReference type="InterPro" id="IPR013848">
    <property type="entry name" value="Methylthiotransferase_N"/>
</dbReference>
<dbReference type="SFLD" id="SFLDS00029">
    <property type="entry name" value="Radical_SAM"/>
    <property type="match status" value="1"/>
</dbReference>
<dbReference type="InterPro" id="IPR020612">
    <property type="entry name" value="Methylthiotransferase_CS"/>
</dbReference>
<dbReference type="GO" id="GO:0051539">
    <property type="term" value="F:4 iron, 4 sulfur cluster binding"/>
    <property type="evidence" value="ECO:0007669"/>
    <property type="project" value="UniProtKB-UniRule"/>
</dbReference>
<dbReference type="RefSeq" id="WP_188230857.1">
    <property type="nucleotide sequence ID" value="NZ_JACVXB010000006.1"/>
</dbReference>
<protein>
    <recommendedName>
        <fullName evidence="8">Ribosomal protein uS12 methylthiotransferase RimO</fullName>
        <shortName evidence="8">uS12 MTTase</shortName>
        <shortName evidence="8">uS12 methylthiotransferase</shortName>
        <ecNumber evidence="8">2.8.4.4</ecNumber>
    </recommendedName>
    <alternativeName>
        <fullName evidence="8">Ribosomal protein uS12 (aspartate-C(3))-methylthiotransferase</fullName>
    </alternativeName>
    <alternativeName>
        <fullName evidence="8">Ribosome maturation factor RimO</fullName>
    </alternativeName>
</protein>
<dbReference type="SMART" id="SM00729">
    <property type="entry name" value="Elp3"/>
    <property type="match status" value="1"/>
</dbReference>
<keyword evidence="12" id="KW-0687">Ribonucleoprotein</keyword>
<feature type="binding site" evidence="8">
    <location>
        <position position="148"/>
    </location>
    <ligand>
        <name>[4Fe-4S] cluster</name>
        <dbReference type="ChEBI" id="CHEBI:49883"/>
        <label>2</label>
        <note>4Fe-4S-S-AdoMet</note>
    </ligand>
</feature>
<comment type="caution">
    <text evidence="12">The sequence shown here is derived from an EMBL/GenBank/DDBJ whole genome shotgun (WGS) entry which is preliminary data.</text>
</comment>
<dbReference type="CDD" id="cd01335">
    <property type="entry name" value="Radical_SAM"/>
    <property type="match status" value="1"/>
</dbReference>
<dbReference type="InterPro" id="IPR038135">
    <property type="entry name" value="Methylthiotransferase_N_sf"/>
</dbReference>
<dbReference type="NCBIfam" id="TIGR00089">
    <property type="entry name" value="MiaB/RimO family radical SAM methylthiotransferase"/>
    <property type="match status" value="1"/>
</dbReference>
<evidence type="ECO:0000256" key="5">
    <source>
        <dbReference type="ARBA" id="ARBA00022723"/>
    </source>
</evidence>
<feature type="binding site" evidence="8">
    <location>
        <position position="53"/>
    </location>
    <ligand>
        <name>[4Fe-4S] cluster</name>
        <dbReference type="ChEBI" id="CHEBI:49883"/>
        <label>1</label>
    </ligand>
</feature>
<evidence type="ECO:0000259" key="11">
    <source>
        <dbReference type="PROSITE" id="PS51918"/>
    </source>
</evidence>
<evidence type="ECO:0000259" key="9">
    <source>
        <dbReference type="PROSITE" id="PS50926"/>
    </source>
</evidence>
<dbReference type="GO" id="GO:0103039">
    <property type="term" value="F:protein methylthiotransferase activity"/>
    <property type="evidence" value="ECO:0007669"/>
    <property type="project" value="UniProtKB-EC"/>
</dbReference>
<sequence length="434" mass="49379">MRTKSLKKNKINVVTLGCSKNVYDSEVLMGQLKASGKDVVHEEEGNIVVINTCGFINNAKEESVNTILEYMQKKEEGDVDKVFVTGCLSERYKPDLQKEIPNVDQYFGTTELPGLLKALGADYKHELIGERLTTTPKNYAYLKIAEGCDRPCSFCAIPLMRGKHKSTPIEDLVTEAEKLAANGVKELILIAQDLTYYGLDLYKKRNLAELLEALVKVDGIEWIRLHYAFPTGFPMDVLEVMNREPKICNYLDIPLQHISDSILKSMRRGTTKEKTTKLLKDFRAAVPNMTIRTTLIVGYPGETQEDFETLRDWVKAMRFERLGCFTYSHEENTHAYTLEDDVPEDVKQVRANEIMEIQSQISWELNQEKIGQEFKVVIDRKEGNYFVGRTEFDSPDVDNEVLIDASTTYLKTGEFATVKITDAADFDLYAEVVN</sequence>
<dbReference type="NCBIfam" id="TIGR01125">
    <property type="entry name" value="30S ribosomal protein S12 methylthiotransferase RimO"/>
    <property type="match status" value="1"/>
</dbReference>
<dbReference type="GO" id="GO:0005840">
    <property type="term" value="C:ribosome"/>
    <property type="evidence" value="ECO:0007669"/>
    <property type="project" value="UniProtKB-KW"/>
</dbReference>
<dbReference type="GO" id="GO:0035599">
    <property type="term" value="F:aspartic acid methylthiotransferase activity"/>
    <property type="evidence" value="ECO:0007669"/>
    <property type="project" value="TreeGrafter"/>
</dbReference>
<evidence type="ECO:0000256" key="7">
    <source>
        <dbReference type="ARBA" id="ARBA00023014"/>
    </source>
</evidence>
<organism evidence="12 13">
    <name type="scientific">Aestuariibaculum sediminum</name>
    <dbReference type="NCBI Taxonomy" id="2770637"/>
    <lineage>
        <taxon>Bacteria</taxon>
        <taxon>Pseudomonadati</taxon>
        <taxon>Bacteroidota</taxon>
        <taxon>Flavobacteriia</taxon>
        <taxon>Flavobacteriales</taxon>
        <taxon>Flavobacteriaceae</taxon>
    </lineage>
</organism>
<keyword evidence="2 8" id="KW-0963">Cytoplasm</keyword>
<evidence type="ECO:0000313" key="12">
    <source>
        <dbReference type="EMBL" id="MBD0833067.1"/>
    </source>
</evidence>
<dbReference type="InterPro" id="IPR005839">
    <property type="entry name" value="Methylthiotransferase"/>
</dbReference>
<keyword evidence="6 8" id="KW-0408">Iron</keyword>
<dbReference type="GO" id="GO:0046872">
    <property type="term" value="F:metal ion binding"/>
    <property type="evidence" value="ECO:0007669"/>
    <property type="project" value="UniProtKB-KW"/>
</dbReference>
<name>A0A8J6QA48_9FLAO</name>
<reference evidence="12 13" key="1">
    <citation type="submission" date="2020-09" db="EMBL/GenBank/DDBJ databases">
        <title>TT11 complete genome.</title>
        <authorList>
            <person name="Wu Z."/>
        </authorList>
    </citation>
    <scope>NUCLEOTIDE SEQUENCE [LARGE SCALE GENOMIC DNA]</scope>
    <source>
        <strain evidence="12 13">TT11</strain>
    </source>
</reference>
<dbReference type="InterPro" id="IPR012340">
    <property type="entry name" value="NA-bd_OB-fold"/>
</dbReference>
<evidence type="ECO:0000256" key="6">
    <source>
        <dbReference type="ARBA" id="ARBA00023004"/>
    </source>
</evidence>
<evidence type="ECO:0000313" key="13">
    <source>
        <dbReference type="Proteomes" id="UP000600588"/>
    </source>
</evidence>
<comment type="function">
    <text evidence="8">Catalyzes the methylthiolation of an aspartic acid residue of ribosomal protein uS12.</text>
</comment>
<dbReference type="SUPFAM" id="SSF102114">
    <property type="entry name" value="Radical SAM enzymes"/>
    <property type="match status" value="1"/>
</dbReference>
<dbReference type="InterPro" id="IPR023404">
    <property type="entry name" value="rSAM_horseshoe"/>
</dbReference>
<feature type="binding site" evidence="8">
    <location>
        <position position="87"/>
    </location>
    <ligand>
        <name>[4Fe-4S] cluster</name>
        <dbReference type="ChEBI" id="CHEBI:49883"/>
        <label>1</label>
    </ligand>
</feature>
<accession>A0A8J6QA48</accession>
<feature type="binding site" evidence="8">
    <location>
        <position position="18"/>
    </location>
    <ligand>
        <name>[4Fe-4S] cluster</name>
        <dbReference type="ChEBI" id="CHEBI:49883"/>
        <label>1</label>
    </ligand>
</feature>
<keyword evidence="12" id="KW-0689">Ribosomal protein</keyword>
<dbReference type="AlphaFoldDB" id="A0A8J6QA48"/>
<feature type="domain" description="TRAM" evidence="9">
    <location>
        <begin position="367"/>
        <end position="434"/>
    </location>
</feature>
<keyword evidence="7 8" id="KW-0411">Iron-sulfur</keyword>
<dbReference type="HAMAP" id="MF_01865">
    <property type="entry name" value="MTTase_RimO"/>
    <property type="match status" value="1"/>
</dbReference>
<dbReference type="SFLD" id="SFLDG01061">
    <property type="entry name" value="methylthiotransferase"/>
    <property type="match status" value="1"/>
</dbReference>
<evidence type="ECO:0000256" key="4">
    <source>
        <dbReference type="ARBA" id="ARBA00022691"/>
    </source>
</evidence>
<dbReference type="Pfam" id="PF00919">
    <property type="entry name" value="UPF0004"/>
    <property type="match status" value="1"/>
</dbReference>
<dbReference type="EMBL" id="JACVXB010000006">
    <property type="protein sequence ID" value="MBD0833067.1"/>
    <property type="molecule type" value="Genomic_DNA"/>
</dbReference>
<dbReference type="InterPro" id="IPR006638">
    <property type="entry name" value="Elp3/MiaA/NifB-like_rSAM"/>
</dbReference>
<evidence type="ECO:0000256" key="1">
    <source>
        <dbReference type="ARBA" id="ARBA00022485"/>
    </source>
</evidence>
<feature type="domain" description="MTTase N-terminal" evidence="10">
    <location>
        <begin position="9"/>
        <end position="124"/>
    </location>
</feature>
<feature type="binding site" evidence="8">
    <location>
        <position position="155"/>
    </location>
    <ligand>
        <name>[4Fe-4S] cluster</name>
        <dbReference type="ChEBI" id="CHEBI:49883"/>
        <label>2</label>
        <note>4Fe-4S-S-AdoMet</note>
    </ligand>
</feature>
<dbReference type="InterPro" id="IPR007197">
    <property type="entry name" value="rSAM"/>
</dbReference>
<keyword evidence="1 8" id="KW-0004">4Fe-4S</keyword>
<keyword evidence="5 8" id="KW-0479">Metal-binding</keyword>
<keyword evidence="13" id="KW-1185">Reference proteome</keyword>
<dbReference type="Pfam" id="PF18693">
    <property type="entry name" value="TRAM_2"/>
    <property type="match status" value="1"/>
</dbReference>
<comment type="cofactor">
    <cofactor evidence="8">
        <name>[4Fe-4S] cluster</name>
        <dbReference type="ChEBI" id="CHEBI:49883"/>
    </cofactor>
    <text evidence="8">Binds 2 [4Fe-4S] clusters. One cluster is coordinated with 3 cysteines and an exchangeable S-adenosyl-L-methionine.</text>
</comment>
<dbReference type="InterPro" id="IPR058240">
    <property type="entry name" value="rSAM_sf"/>
</dbReference>
<evidence type="ECO:0000256" key="8">
    <source>
        <dbReference type="HAMAP-Rule" id="MF_01865"/>
    </source>
</evidence>
<dbReference type="PROSITE" id="PS51449">
    <property type="entry name" value="MTTASE_N"/>
    <property type="match status" value="1"/>
</dbReference>
<dbReference type="SFLD" id="SFLDF00274">
    <property type="entry name" value="ribosomal_protein_S12_methylth"/>
    <property type="match status" value="1"/>
</dbReference>
<dbReference type="GO" id="GO:0006400">
    <property type="term" value="P:tRNA modification"/>
    <property type="evidence" value="ECO:0007669"/>
    <property type="project" value="InterPro"/>
</dbReference>